<keyword evidence="3" id="KW-0648">Protein biosynthesis</keyword>
<dbReference type="GO" id="GO:0032784">
    <property type="term" value="P:regulation of DNA-templated transcription elongation"/>
    <property type="evidence" value="ECO:0007669"/>
    <property type="project" value="InterPro"/>
</dbReference>
<dbReference type="GO" id="GO:0070063">
    <property type="term" value="F:RNA polymerase binding"/>
    <property type="evidence" value="ECO:0007669"/>
    <property type="project" value="InterPro"/>
</dbReference>
<dbReference type="Proteomes" id="UP000309450">
    <property type="component" value="Unassembled WGS sequence"/>
</dbReference>
<dbReference type="PANTHER" id="PTHR30437">
    <property type="entry name" value="TRANSCRIPTION ELONGATION FACTOR GREA"/>
    <property type="match status" value="1"/>
</dbReference>
<dbReference type="EMBL" id="SSND01000001">
    <property type="protein sequence ID" value="THD84944.1"/>
    <property type="molecule type" value="Genomic_DNA"/>
</dbReference>
<dbReference type="Gene3D" id="3.10.50.30">
    <property type="entry name" value="Transcription elongation factor, GreA/GreB, C-terminal domain"/>
    <property type="match status" value="1"/>
</dbReference>
<proteinExistence type="predicted"/>
<dbReference type="OrthoDB" id="9808774at2"/>
<dbReference type="SUPFAM" id="SSF54534">
    <property type="entry name" value="FKBP-like"/>
    <property type="match status" value="1"/>
</dbReference>
<accession>A0A4S3MS40</accession>
<organism evidence="3 4">
    <name type="scientific">Aliigemmobacter aestuarii</name>
    <dbReference type="NCBI Taxonomy" id="1445661"/>
    <lineage>
        <taxon>Bacteria</taxon>
        <taxon>Pseudomonadati</taxon>
        <taxon>Pseudomonadota</taxon>
        <taxon>Alphaproteobacteria</taxon>
        <taxon>Rhodobacterales</taxon>
        <taxon>Paracoccaceae</taxon>
        <taxon>Aliigemmobacter</taxon>
    </lineage>
</organism>
<keyword evidence="4" id="KW-1185">Reference proteome</keyword>
<dbReference type="InterPro" id="IPR036953">
    <property type="entry name" value="GreA/GreB_C_sf"/>
</dbReference>
<name>A0A4S3MS40_9RHOB</name>
<dbReference type="Pfam" id="PF01272">
    <property type="entry name" value="GreA_GreB"/>
    <property type="match status" value="1"/>
</dbReference>
<reference evidence="3 4" key="1">
    <citation type="submission" date="2019-04" db="EMBL/GenBank/DDBJ databases">
        <title>Draft genome sequence of Gemmobacter aestuarii sp. nov.</title>
        <authorList>
            <person name="Hameed A."/>
            <person name="Lin S.-Y."/>
            <person name="Shahina M."/>
            <person name="Lai W.-A."/>
            <person name="Young C.-C."/>
        </authorList>
    </citation>
    <scope>NUCLEOTIDE SEQUENCE [LARGE SCALE GENOMIC DNA]</scope>
    <source>
        <strain evidence="3 4">CC-PW-75</strain>
    </source>
</reference>
<gene>
    <name evidence="3" type="ORF">E7811_04260</name>
</gene>
<dbReference type="InterPro" id="IPR001437">
    <property type="entry name" value="Tscrpt_elong_fac_GreA/B_C"/>
</dbReference>
<feature type="compositionally biased region" description="Pro residues" evidence="1">
    <location>
        <begin position="14"/>
        <end position="23"/>
    </location>
</feature>
<evidence type="ECO:0000259" key="2">
    <source>
        <dbReference type="Pfam" id="PF01272"/>
    </source>
</evidence>
<keyword evidence="3" id="KW-0251">Elongation factor</keyword>
<dbReference type="GO" id="GO:0003746">
    <property type="term" value="F:translation elongation factor activity"/>
    <property type="evidence" value="ECO:0007669"/>
    <property type="project" value="UniProtKB-KW"/>
</dbReference>
<dbReference type="GO" id="GO:0006354">
    <property type="term" value="P:DNA-templated transcription elongation"/>
    <property type="evidence" value="ECO:0007669"/>
    <property type="project" value="TreeGrafter"/>
</dbReference>
<sequence>MSRAFVKEDTNAPPDLPDLPISPHPNFVTPRGLALLQSALAARQADLAALRARADRLDKLPEAAAERDIRYLSARLASAIAVDPAQHDGSEVAFGLLVTVADEDGDETTYQITGEDEADPAQGRIAPQSPLARALIGAAIGDTVTWRRPSGAVILEVIRIEQPTDPADDPRA</sequence>
<dbReference type="RefSeq" id="WP_136393322.1">
    <property type="nucleotide sequence ID" value="NZ_SSND01000001.1"/>
</dbReference>
<dbReference type="FunFam" id="3.10.50.30:FF:000001">
    <property type="entry name" value="Transcription elongation factor GreA"/>
    <property type="match status" value="1"/>
</dbReference>
<evidence type="ECO:0000256" key="1">
    <source>
        <dbReference type="SAM" id="MobiDB-lite"/>
    </source>
</evidence>
<feature type="domain" description="Transcription elongation factor GreA/GreB C-terminal" evidence="2">
    <location>
        <begin position="90"/>
        <end position="162"/>
    </location>
</feature>
<dbReference type="GO" id="GO:0003677">
    <property type="term" value="F:DNA binding"/>
    <property type="evidence" value="ECO:0007669"/>
    <property type="project" value="InterPro"/>
</dbReference>
<feature type="compositionally biased region" description="Basic and acidic residues" evidence="1">
    <location>
        <begin position="1"/>
        <end position="10"/>
    </location>
</feature>
<dbReference type="PANTHER" id="PTHR30437:SF6">
    <property type="entry name" value="TRANSCRIPTION ELONGATION FACTOR GREB"/>
    <property type="match status" value="1"/>
</dbReference>
<evidence type="ECO:0000313" key="3">
    <source>
        <dbReference type="EMBL" id="THD84944.1"/>
    </source>
</evidence>
<comment type="caution">
    <text evidence="3">The sequence shown here is derived from an EMBL/GenBank/DDBJ whole genome shotgun (WGS) entry which is preliminary data.</text>
</comment>
<evidence type="ECO:0000313" key="4">
    <source>
        <dbReference type="Proteomes" id="UP000309450"/>
    </source>
</evidence>
<dbReference type="InterPro" id="IPR023459">
    <property type="entry name" value="Tscrpt_elong_fac_GreA/B_fam"/>
</dbReference>
<dbReference type="AlphaFoldDB" id="A0A4S3MS40"/>
<protein>
    <submittedName>
        <fullName evidence="3">Transcription elongation factor</fullName>
    </submittedName>
</protein>
<feature type="region of interest" description="Disordered" evidence="1">
    <location>
        <begin position="1"/>
        <end position="24"/>
    </location>
</feature>